<dbReference type="GO" id="GO:0006865">
    <property type="term" value="P:amino acid transport"/>
    <property type="evidence" value="ECO:0007669"/>
    <property type="project" value="UniProtKB-KW"/>
</dbReference>
<evidence type="ECO:0000256" key="1">
    <source>
        <dbReference type="ARBA" id="ARBA00010062"/>
    </source>
</evidence>
<dbReference type="SUPFAM" id="SSF53822">
    <property type="entry name" value="Periplasmic binding protein-like I"/>
    <property type="match status" value="1"/>
</dbReference>
<dbReference type="CDD" id="cd06359">
    <property type="entry name" value="PBP1_Nba-like"/>
    <property type="match status" value="1"/>
</dbReference>
<dbReference type="InterPro" id="IPR028081">
    <property type="entry name" value="Leu-bd"/>
</dbReference>
<evidence type="ECO:0000313" key="6">
    <source>
        <dbReference type="Proteomes" id="UP000283786"/>
    </source>
</evidence>
<sequence length="383" mass="40799">MKLHSIPLALAMGALAGAAMAADPVKVGVITTLSGPAGYLGADVRDGMALAIEMSGAPVELVVTDDGRDPAHARQIAEDYVYGDDIKIVTGIIFSNIAGATVPDVVDEGAIYISPNAAPSTMAGEGCHENYFVTSWQNDSLHEASGLAANELGYETAYLLAPNYQAGKDALTGFKRTFEGEIVGEGYTQLDQTDYSTEMAQIRAAAPDVVFQFHPGGLGIAFAKQYQQAGLLETTPMVMSEPNADGVILKALGEAVVGLYATGHWSPDLDNEANTAFVAAWEEKYGDRPITYYGTQGYDTGLLIASALEKTGGVDDIDAFREALREADFDSVRGDFSFGQNQHPVQDWYLVKVEMGENGVPTTVMQSKLVEGYGDVYADQCEM</sequence>
<dbReference type="PANTHER" id="PTHR30483:SF6">
    <property type="entry name" value="PERIPLASMIC BINDING PROTEIN OF ABC TRANSPORTER FOR NATURAL AMINO ACIDS"/>
    <property type="match status" value="1"/>
</dbReference>
<reference evidence="5 6" key="1">
    <citation type="submission" date="2020-08" db="EMBL/GenBank/DDBJ databases">
        <title>Genome sequence of Rhodobacteraceae bacterium Lw-13e.</title>
        <authorList>
            <person name="Poehlein A."/>
            <person name="Wolter L."/>
            <person name="Daniel R."/>
            <person name="Brinkhoff T."/>
        </authorList>
    </citation>
    <scope>NUCLEOTIDE SEQUENCE [LARGE SCALE GENOMIC DNA]</scope>
    <source>
        <strain evidence="5 6">Lw-13e</strain>
    </source>
</reference>
<organism evidence="5 6">
    <name type="scientific">Pseudooceanicola algae</name>
    <dbReference type="NCBI Taxonomy" id="1537215"/>
    <lineage>
        <taxon>Bacteria</taxon>
        <taxon>Pseudomonadati</taxon>
        <taxon>Pseudomonadota</taxon>
        <taxon>Alphaproteobacteria</taxon>
        <taxon>Rhodobacterales</taxon>
        <taxon>Paracoccaceae</taxon>
        <taxon>Pseudooceanicola</taxon>
    </lineage>
</organism>
<dbReference type="Proteomes" id="UP000283786">
    <property type="component" value="Chromosome"/>
</dbReference>
<dbReference type="RefSeq" id="WP_119838809.1">
    <property type="nucleotide sequence ID" value="NZ_CP060436.1"/>
</dbReference>
<dbReference type="PANTHER" id="PTHR30483">
    <property type="entry name" value="LEUCINE-SPECIFIC-BINDING PROTEIN"/>
    <property type="match status" value="1"/>
</dbReference>
<dbReference type="AlphaFoldDB" id="A0A418SHQ2"/>
<dbReference type="EMBL" id="CP060436">
    <property type="protein sequence ID" value="QPM90265.1"/>
    <property type="molecule type" value="Genomic_DNA"/>
</dbReference>
<protein>
    <submittedName>
        <fullName evidence="5">Leucine-, isoleucine-, valine-, threonine-, and alanine-binding protein</fullName>
    </submittedName>
</protein>
<evidence type="ECO:0000256" key="2">
    <source>
        <dbReference type="ARBA" id="ARBA00022729"/>
    </source>
</evidence>
<evidence type="ECO:0000313" key="5">
    <source>
        <dbReference type="EMBL" id="QPM90265.1"/>
    </source>
</evidence>
<dbReference type="Gene3D" id="3.40.50.2300">
    <property type="match status" value="2"/>
</dbReference>
<keyword evidence="3" id="KW-0813">Transport</keyword>
<dbReference type="Pfam" id="PF13458">
    <property type="entry name" value="Peripla_BP_6"/>
    <property type="match status" value="1"/>
</dbReference>
<keyword evidence="6" id="KW-1185">Reference proteome</keyword>
<proteinExistence type="inferred from homology"/>
<keyword evidence="3" id="KW-0029">Amino-acid transport</keyword>
<dbReference type="KEGG" id="palw:PSAL_015000"/>
<gene>
    <name evidence="5" type="primary">braC_1</name>
    <name evidence="5" type="ORF">PSAL_015000</name>
</gene>
<dbReference type="InterPro" id="IPR051010">
    <property type="entry name" value="BCAA_transport"/>
</dbReference>
<dbReference type="OrthoDB" id="435355at2"/>
<dbReference type="InterPro" id="IPR028082">
    <property type="entry name" value="Peripla_BP_I"/>
</dbReference>
<evidence type="ECO:0000256" key="3">
    <source>
        <dbReference type="ARBA" id="ARBA00022970"/>
    </source>
</evidence>
<comment type="similarity">
    <text evidence="1">Belongs to the leucine-binding protein family.</text>
</comment>
<accession>A0A418SHQ2</accession>
<name>A0A418SHQ2_9RHOB</name>
<evidence type="ECO:0000259" key="4">
    <source>
        <dbReference type="Pfam" id="PF13458"/>
    </source>
</evidence>
<feature type="domain" description="Leucine-binding protein" evidence="4">
    <location>
        <begin position="24"/>
        <end position="354"/>
    </location>
</feature>
<keyword evidence="2" id="KW-0732">Signal</keyword>